<proteinExistence type="predicted"/>
<dbReference type="EMBL" id="VOKX01000070">
    <property type="protein sequence ID" value="KAB7839541.1"/>
    <property type="molecule type" value="Genomic_DNA"/>
</dbReference>
<name>A0A5N5W5N1_STRMB</name>
<protein>
    <recommendedName>
        <fullName evidence="5">MmpS family membrane protein</fullName>
    </recommendedName>
</protein>
<evidence type="ECO:0000256" key="2">
    <source>
        <dbReference type="SAM" id="SignalP"/>
    </source>
</evidence>
<evidence type="ECO:0000256" key="1">
    <source>
        <dbReference type="SAM" id="MobiDB-lite"/>
    </source>
</evidence>
<organism evidence="3 4">
    <name type="scientific">Streptomyces mobaraensis</name>
    <name type="common">Streptoverticillium mobaraense</name>
    <dbReference type="NCBI Taxonomy" id="35621"/>
    <lineage>
        <taxon>Bacteria</taxon>
        <taxon>Bacillati</taxon>
        <taxon>Actinomycetota</taxon>
        <taxon>Actinomycetes</taxon>
        <taxon>Kitasatosporales</taxon>
        <taxon>Streptomycetaceae</taxon>
        <taxon>Streptomyces</taxon>
    </lineage>
</organism>
<dbReference type="RefSeq" id="WP_040892748.1">
    <property type="nucleotide sequence ID" value="NZ_JBFADJ010000013.1"/>
</dbReference>
<dbReference type="PROSITE" id="PS51257">
    <property type="entry name" value="PROKAR_LIPOPROTEIN"/>
    <property type="match status" value="1"/>
</dbReference>
<keyword evidence="4" id="KW-1185">Reference proteome</keyword>
<accession>A0A5N5W5N1</accession>
<evidence type="ECO:0000313" key="4">
    <source>
        <dbReference type="Proteomes" id="UP000327000"/>
    </source>
</evidence>
<feature type="region of interest" description="Disordered" evidence="1">
    <location>
        <begin position="21"/>
        <end position="58"/>
    </location>
</feature>
<evidence type="ECO:0000313" key="3">
    <source>
        <dbReference type="EMBL" id="KAB7839541.1"/>
    </source>
</evidence>
<dbReference type="OrthoDB" id="3541727at2"/>
<evidence type="ECO:0008006" key="5">
    <source>
        <dbReference type="Google" id="ProtNLM"/>
    </source>
</evidence>
<dbReference type="AlphaFoldDB" id="A0A5N5W5N1"/>
<feature type="chain" id="PRO_5038907572" description="MmpS family membrane protein" evidence="2">
    <location>
        <begin position="19"/>
        <end position="148"/>
    </location>
</feature>
<feature type="signal peptide" evidence="2">
    <location>
        <begin position="1"/>
        <end position="18"/>
    </location>
</feature>
<dbReference type="Gene3D" id="2.60.40.2880">
    <property type="entry name" value="MmpS1-5, C-terminal soluble domain"/>
    <property type="match status" value="1"/>
</dbReference>
<reference evidence="3 4" key="1">
    <citation type="journal article" date="2019" name="Microb. Cell Fact.">
        <title>Exploring novel herbicidin analogues by transcriptional regulator overexpression and MS/MS molecular networking.</title>
        <authorList>
            <person name="Shi Y."/>
            <person name="Gu R."/>
            <person name="Li Y."/>
            <person name="Wang X."/>
            <person name="Ren W."/>
            <person name="Li X."/>
            <person name="Wang L."/>
            <person name="Xie Y."/>
            <person name="Hong B."/>
        </authorList>
    </citation>
    <scope>NUCLEOTIDE SEQUENCE [LARGE SCALE GENOMIC DNA]</scope>
    <source>
        <strain evidence="3 4">US-43</strain>
    </source>
</reference>
<dbReference type="InterPro" id="IPR038468">
    <property type="entry name" value="MmpS_C"/>
</dbReference>
<sequence>MRKTAMAVITVATAALLAGCGGGGKSDDKAGKDAPASQGSKSQPKEDAGKGASHQVTLEVRGKGTTQIYYNLDGNGAQQVTLPWKRTATITPEGAERKVGRLVSVVPGSSQDENGMLRAGSCTIVVDGKKVADNQDGKSSKPCEYKVR</sequence>
<gene>
    <name evidence="3" type="ORF">FRZ00_21650</name>
</gene>
<keyword evidence="2" id="KW-0732">Signal</keyword>
<comment type="caution">
    <text evidence="3">The sequence shown here is derived from an EMBL/GenBank/DDBJ whole genome shotgun (WGS) entry which is preliminary data.</text>
</comment>
<dbReference type="Proteomes" id="UP000327000">
    <property type="component" value="Unassembled WGS sequence"/>
</dbReference>